<sequence>MRANTLERFTRCFFRCRQPDLRNYDSRTRFPPVSDQNEAGHH</sequence>
<dbReference type="Proteomes" id="UP000287853">
    <property type="component" value="Unassembled WGS sequence"/>
</dbReference>
<accession>A0A444J3C3</accession>
<evidence type="ECO:0000313" key="2">
    <source>
        <dbReference type="EMBL" id="RWX47626.1"/>
    </source>
</evidence>
<dbReference type="EMBL" id="MTKO01000030">
    <property type="protein sequence ID" value="RWX47626.1"/>
    <property type="molecule type" value="Genomic_DNA"/>
</dbReference>
<organism evidence="2 3">
    <name type="scientific">Candidatus Electrothrix aarhusensis</name>
    <dbReference type="NCBI Taxonomy" id="1859131"/>
    <lineage>
        <taxon>Bacteria</taxon>
        <taxon>Pseudomonadati</taxon>
        <taxon>Thermodesulfobacteriota</taxon>
        <taxon>Desulfobulbia</taxon>
        <taxon>Desulfobulbales</taxon>
        <taxon>Desulfobulbaceae</taxon>
        <taxon>Candidatus Electrothrix</taxon>
    </lineage>
</organism>
<evidence type="ECO:0000313" key="3">
    <source>
        <dbReference type="Proteomes" id="UP000287853"/>
    </source>
</evidence>
<keyword evidence="3" id="KW-1185">Reference proteome</keyword>
<proteinExistence type="predicted"/>
<comment type="caution">
    <text evidence="2">The sequence shown here is derived from an EMBL/GenBank/DDBJ whole genome shotgun (WGS) entry which is preliminary data.</text>
</comment>
<gene>
    <name evidence="2" type="ORF">H206_06153</name>
</gene>
<name>A0A444J3C3_9BACT</name>
<feature type="region of interest" description="Disordered" evidence="1">
    <location>
        <begin position="22"/>
        <end position="42"/>
    </location>
</feature>
<evidence type="ECO:0000256" key="1">
    <source>
        <dbReference type="SAM" id="MobiDB-lite"/>
    </source>
</evidence>
<reference evidence="2 3" key="1">
    <citation type="submission" date="2017-01" db="EMBL/GenBank/DDBJ databases">
        <title>The cable genome- insights into the physiology and evolution of filamentous bacteria capable of sulfide oxidation via long distance electron transfer.</title>
        <authorList>
            <person name="Schreiber L."/>
            <person name="Bjerg J.T."/>
            <person name="Boggild A."/>
            <person name="Van De Vossenberg J."/>
            <person name="Meysman F."/>
            <person name="Nielsen L.P."/>
            <person name="Schramm A."/>
            <person name="Kjeldsen K.U."/>
        </authorList>
    </citation>
    <scope>NUCLEOTIDE SEQUENCE [LARGE SCALE GENOMIC DNA]</scope>
    <source>
        <strain evidence="2">MCF</strain>
    </source>
</reference>
<protein>
    <submittedName>
        <fullName evidence="2">Uncharacterized protein</fullName>
    </submittedName>
</protein>
<dbReference type="AlphaFoldDB" id="A0A444J3C3"/>